<protein>
    <submittedName>
        <fullName evidence="4">Uncharacterized protein LOC111241293 isoform X1</fullName>
    </submittedName>
</protein>
<dbReference type="Proteomes" id="UP000087766">
    <property type="component" value="Chromosome 2"/>
</dbReference>
<dbReference type="RefSeq" id="XP_022634474.1">
    <property type="nucleotide sequence ID" value="XM_022778753.1"/>
</dbReference>
<evidence type="ECO:0000313" key="3">
    <source>
        <dbReference type="Proteomes" id="UP000087766"/>
    </source>
</evidence>
<keyword evidence="1" id="KW-0472">Membrane</keyword>
<feature type="transmembrane region" description="Helical" evidence="1">
    <location>
        <begin position="68"/>
        <end position="95"/>
    </location>
</feature>
<reference evidence="4" key="2">
    <citation type="submission" date="2025-08" db="UniProtKB">
        <authorList>
            <consortium name="RefSeq"/>
        </authorList>
    </citation>
    <scope>IDENTIFICATION</scope>
    <source>
        <tissue evidence="4">Leaf</tissue>
    </source>
</reference>
<reference evidence="3" key="1">
    <citation type="journal article" date="2014" name="Nat. Commun.">
        <title>Genome sequence of mungbean and insights into evolution within Vigna species.</title>
        <authorList>
            <person name="Kang Y.J."/>
            <person name="Kim S.K."/>
            <person name="Kim M.Y."/>
            <person name="Lestari P."/>
            <person name="Kim K.H."/>
            <person name="Ha B.K."/>
            <person name="Jun T.H."/>
            <person name="Hwang W.J."/>
            <person name="Lee T."/>
            <person name="Lee J."/>
            <person name="Shim S."/>
            <person name="Yoon M.Y."/>
            <person name="Jang Y.E."/>
            <person name="Han K.S."/>
            <person name="Taeprayoon P."/>
            <person name="Yoon N."/>
            <person name="Somta P."/>
            <person name="Tanya P."/>
            <person name="Kim K.S."/>
            <person name="Gwag J.G."/>
            <person name="Moon J.K."/>
            <person name="Lee Y.H."/>
            <person name="Park B.S."/>
            <person name="Bombarely A."/>
            <person name="Doyle J.J."/>
            <person name="Jackson S.A."/>
            <person name="Schafleitner R."/>
            <person name="Srinives P."/>
            <person name="Varshney R.K."/>
            <person name="Lee S.H."/>
        </authorList>
    </citation>
    <scope>NUCLEOTIDE SEQUENCE [LARGE SCALE GENOMIC DNA]</scope>
    <source>
        <strain evidence="3">cv. VC1973A</strain>
    </source>
</reference>
<organism evidence="3 4">
    <name type="scientific">Vigna radiata var. radiata</name>
    <name type="common">Mung bean</name>
    <name type="synonym">Phaseolus aureus</name>
    <dbReference type="NCBI Taxonomy" id="3916"/>
    <lineage>
        <taxon>Eukaryota</taxon>
        <taxon>Viridiplantae</taxon>
        <taxon>Streptophyta</taxon>
        <taxon>Embryophyta</taxon>
        <taxon>Tracheophyta</taxon>
        <taxon>Spermatophyta</taxon>
        <taxon>Magnoliopsida</taxon>
        <taxon>eudicotyledons</taxon>
        <taxon>Gunneridae</taxon>
        <taxon>Pentapetalae</taxon>
        <taxon>rosids</taxon>
        <taxon>fabids</taxon>
        <taxon>Fabales</taxon>
        <taxon>Fabaceae</taxon>
        <taxon>Papilionoideae</taxon>
        <taxon>50 kb inversion clade</taxon>
        <taxon>NPAAA clade</taxon>
        <taxon>indigoferoid/millettioid clade</taxon>
        <taxon>Phaseoleae</taxon>
        <taxon>Vigna</taxon>
    </lineage>
</organism>
<name>A0A3Q0EVL8_VIGRR</name>
<evidence type="ECO:0000256" key="1">
    <source>
        <dbReference type="SAM" id="Phobius"/>
    </source>
</evidence>
<dbReference type="AlphaFoldDB" id="A0A3Q0EVL8"/>
<dbReference type="OrthoDB" id="342730at2759"/>
<keyword evidence="2" id="KW-0732">Signal</keyword>
<evidence type="ECO:0000313" key="4">
    <source>
        <dbReference type="RefSeq" id="XP_022634474.1"/>
    </source>
</evidence>
<evidence type="ECO:0000256" key="2">
    <source>
        <dbReference type="SAM" id="SignalP"/>
    </source>
</evidence>
<dbReference type="STRING" id="3916.A0A3Q0EVL8"/>
<keyword evidence="1" id="KW-1133">Transmembrane helix</keyword>
<accession>A0A3Q0EVL8</accession>
<dbReference type="GeneID" id="111241293"/>
<feature type="chain" id="PRO_5017967394" evidence="2">
    <location>
        <begin position="26"/>
        <end position="151"/>
    </location>
</feature>
<proteinExistence type="predicted"/>
<dbReference type="KEGG" id="vra:111241293"/>
<keyword evidence="1" id="KW-0812">Transmembrane</keyword>
<keyword evidence="3" id="KW-1185">Reference proteome</keyword>
<sequence>MTNHLVFCAFTVLALTCCLQVQAHASPSGSLIQHLSSLLKWRRSNSKTPQSDGNVLQFENGYVVLKEMILGSFLIGSVFLPKMVIAIISLVQYLLQPPSKGEFKGQDHKEVKKWPAFRQLLLYLSNLSLKTFSSFFQFTPWHSKSDSTKRC</sequence>
<feature type="signal peptide" evidence="2">
    <location>
        <begin position="1"/>
        <end position="25"/>
    </location>
</feature>
<gene>
    <name evidence="4" type="primary">LOC111241293</name>
</gene>